<proteinExistence type="predicted"/>
<dbReference type="AlphaFoldDB" id="A0A6J5UCC0"/>
<dbReference type="PANTHER" id="PTHR47481">
    <property type="match status" value="1"/>
</dbReference>
<accession>A0A6J5UCC0</accession>
<gene>
    <name evidence="1" type="ORF">CURHAP_LOCUS20173</name>
</gene>
<dbReference type="PANTHER" id="PTHR47481:SF32">
    <property type="entry name" value="RETROTRANSPOSON GAG DOMAIN-CONTAINING PROTEIN"/>
    <property type="match status" value="1"/>
</dbReference>
<protein>
    <recommendedName>
        <fullName evidence="3">Retrotransposon gag domain-containing protein</fullName>
    </recommendedName>
</protein>
<dbReference type="Proteomes" id="UP000507222">
    <property type="component" value="Unassembled WGS sequence"/>
</dbReference>
<organism evidence="1 2">
    <name type="scientific">Prunus armeniaca</name>
    <name type="common">Apricot</name>
    <name type="synonym">Armeniaca vulgaris</name>
    <dbReference type="NCBI Taxonomy" id="36596"/>
    <lineage>
        <taxon>Eukaryota</taxon>
        <taxon>Viridiplantae</taxon>
        <taxon>Streptophyta</taxon>
        <taxon>Embryophyta</taxon>
        <taxon>Tracheophyta</taxon>
        <taxon>Spermatophyta</taxon>
        <taxon>Magnoliopsida</taxon>
        <taxon>eudicotyledons</taxon>
        <taxon>Gunneridae</taxon>
        <taxon>Pentapetalae</taxon>
        <taxon>rosids</taxon>
        <taxon>fabids</taxon>
        <taxon>Rosales</taxon>
        <taxon>Rosaceae</taxon>
        <taxon>Amygdaloideae</taxon>
        <taxon>Amygdaleae</taxon>
        <taxon>Prunus</taxon>
    </lineage>
</organism>
<evidence type="ECO:0008006" key="3">
    <source>
        <dbReference type="Google" id="ProtNLM"/>
    </source>
</evidence>
<sequence length="126" mass="13916">MPSCHLISLIASVKTSKAAWDKLSQLFANRARSSVMSLKERLTLTRRNSKPVIAYLQIVKAIADELALINASVVDDDLVIHILNGVGPEFKELAAAVCARESSISFKELHDKLVEYEVALQRLSLL</sequence>
<name>A0A6J5UCC0_PRUAR</name>
<reference evidence="1 2" key="1">
    <citation type="submission" date="2020-05" db="EMBL/GenBank/DDBJ databases">
        <authorList>
            <person name="Campoy J."/>
            <person name="Schneeberger K."/>
            <person name="Spophaly S."/>
        </authorList>
    </citation>
    <scope>NUCLEOTIDE SEQUENCE [LARGE SCALE GENOMIC DNA]</scope>
    <source>
        <strain evidence="1">PruArmRojPasFocal</strain>
    </source>
</reference>
<dbReference type="Pfam" id="PF14223">
    <property type="entry name" value="Retrotran_gag_2"/>
    <property type="match status" value="1"/>
</dbReference>
<evidence type="ECO:0000313" key="1">
    <source>
        <dbReference type="EMBL" id="CAB4273084.1"/>
    </source>
</evidence>
<evidence type="ECO:0000313" key="2">
    <source>
        <dbReference type="Proteomes" id="UP000507222"/>
    </source>
</evidence>
<dbReference type="EMBL" id="CAEKDK010000003">
    <property type="protein sequence ID" value="CAB4273084.1"/>
    <property type="molecule type" value="Genomic_DNA"/>
</dbReference>